<dbReference type="InterPro" id="IPR016024">
    <property type="entry name" value="ARM-type_fold"/>
</dbReference>
<dbReference type="PROSITE" id="PS50294">
    <property type="entry name" value="WD_REPEATS_REGION"/>
    <property type="match status" value="1"/>
</dbReference>
<dbReference type="OrthoDB" id="242910at2759"/>
<dbReference type="SUPFAM" id="SSF50978">
    <property type="entry name" value="WD40 repeat-like"/>
    <property type="match status" value="1"/>
</dbReference>
<evidence type="ECO:0000256" key="1">
    <source>
        <dbReference type="ARBA" id="ARBA00012513"/>
    </source>
</evidence>
<dbReference type="InterPro" id="IPR015943">
    <property type="entry name" value="WD40/YVTN_repeat-like_dom_sf"/>
</dbReference>
<feature type="region of interest" description="Disordered" evidence="9">
    <location>
        <begin position="544"/>
        <end position="579"/>
    </location>
</feature>
<proteinExistence type="predicted"/>
<keyword evidence="3" id="KW-0808">Transferase</keyword>
<sequence length="1101" mass="122078">MTQVLALVKVVSPVNSFLFTQYIFPRLQIFVNSPGFRNNGVVRATYAACLAILAQTAEHFLDMMQALRAEGSLPSSNRIIDEEVDSVQISSDTYDATHREILDQFEAQTKVFLTDQDNAVRRAFLTSVPSLCVFFGESKAGEILLSHLNTYLNDPDWLLKCGFFRTIVGVAVFMGGANLEDFILPLMTQALADTQEFVVEQALRSLSSIAEVGLLQRQKTWELIDTVAPFQMHPNLWIREAAAKFTSAATKYLSTSDIRILVAPLIEPYLKVPIPTISEVELLDALKKPIPRAVLDLSLQWASDSNVDKGLFWKQARESLNLIYKGARNFPPASSVKDFGSKSLAKLPKTEEDERWLGRLRNAGMRPDDEMKILAFRQVLWRTAQRTKRAEESDVDVAALDNIINLAQIHVTPQTVLFDNHVETYEEHMRGDDHERTIAEALMEATKPNRTSNNKTANAEQVGDVAPSHPKSEEAPQISRRLSVGLRRQTSGSLSSSPSSGLGLLGKNQLARQRDGNGLLLPGFDAKKSLADAVVDDAAAAGKLDTPLTNSRRTSPRPSSSQQQRQQLQRENSHRLVHSYTGNDPTVLKLLDTVYVDNFPVDAADFGPLIQPNKRGPIHNSNSDIQKTKLWRPQCKLVAVLGEHTARVTRIAAAPDHTFFITASDDGSVKVWDSARLERNVVHKSRQTYRHASGVKVTSLCFVTSTRTFVSTGTDGSVHVVKVGLTEPNDPAKTIVYSRPQAAREWTIPSASSGPEYAVWSQHFRADSVSTLVLATNSNRIIGLDMRFMSILFEFRTPAQHGKINCFCVSRKHEWLLTGTSNGVLDLWDLRFKVRLRSWTFPNAVPIVRLQIHPSRKSSKRNRVIVSGGTARGEITVWDIEKLICHEIYRPALSSSVKESVKIRERKYTLTNIDDDRPEGLLGRVAGASAADPNSSEPFLSNSSLSMPFIVGQQQASADSDVQTEFILTGGPDGKVRYWDCERLDGCRLVSGPGSMAEKPEYTISPLASAPRDCKIIAEHFPSPPTPPEPQHVVQSNKVSANGSTKRSTSGRLTSRYETIKLSAQHMIDGHLDVITDVALLEKPFGMVLSADRSGRIFVYQ</sequence>
<dbReference type="GO" id="GO:0005524">
    <property type="term" value="F:ATP binding"/>
    <property type="evidence" value="ECO:0007669"/>
    <property type="project" value="UniProtKB-KW"/>
</dbReference>
<gene>
    <name evidence="11" type="ORF">K431DRAFT_287104</name>
</gene>
<evidence type="ECO:0000256" key="8">
    <source>
        <dbReference type="PROSITE-ProRule" id="PRU00221"/>
    </source>
</evidence>
<dbReference type="InterPro" id="IPR045162">
    <property type="entry name" value="Vps15-like"/>
</dbReference>
<feature type="compositionally biased region" description="Polar residues" evidence="9">
    <location>
        <begin position="1033"/>
        <end position="1052"/>
    </location>
</feature>
<reference evidence="11" key="1">
    <citation type="journal article" date="2020" name="Stud. Mycol.">
        <title>101 Dothideomycetes genomes: a test case for predicting lifestyles and emergence of pathogens.</title>
        <authorList>
            <person name="Haridas S."/>
            <person name="Albert R."/>
            <person name="Binder M."/>
            <person name="Bloem J."/>
            <person name="Labutti K."/>
            <person name="Salamov A."/>
            <person name="Andreopoulos B."/>
            <person name="Baker S."/>
            <person name="Barry K."/>
            <person name="Bills G."/>
            <person name="Bluhm B."/>
            <person name="Cannon C."/>
            <person name="Castanera R."/>
            <person name="Culley D."/>
            <person name="Daum C."/>
            <person name="Ezra D."/>
            <person name="Gonzalez J."/>
            <person name="Henrissat B."/>
            <person name="Kuo A."/>
            <person name="Liang C."/>
            <person name="Lipzen A."/>
            <person name="Lutzoni F."/>
            <person name="Magnuson J."/>
            <person name="Mondo S."/>
            <person name="Nolan M."/>
            <person name="Ohm R."/>
            <person name="Pangilinan J."/>
            <person name="Park H.-J."/>
            <person name="Ramirez L."/>
            <person name="Alfaro M."/>
            <person name="Sun H."/>
            <person name="Tritt A."/>
            <person name="Yoshinaga Y."/>
            <person name="Zwiers L.-H."/>
            <person name="Turgeon B."/>
            <person name="Goodwin S."/>
            <person name="Spatafora J."/>
            <person name="Crous P."/>
            <person name="Grigoriev I."/>
        </authorList>
    </citation>
    <scope>NUCLEOTIDE SEQUENCE</scope>
    <source>
        <strain evidence="11">CBS 116435</strain>
    </source>
</reference>
<keyword evidence="7" id="KW-0067">ATP-binding</keyword>
<evidence type="ECO:0000256" key="3">
    <source>
        <dbReference type="ARBA" id="ARBA00022679"/>
    </source>
</evidence>
<dbReference type="InterPro" id="IPR001680">
    <property type="entry name" value="WD40_rpt"/>
</dbReference>
<dbReference type="EC" id="2.7.11.1" evidence="1"/>
<dbReference type="InterPro" id="IPR055231">
    <property type="entry name" value="2AA_helical"/>
</dbReference>
<evidence type="ECO:0000313" key="11">
    <source>
        <dbReference type="EMBL" id="KAF2719081.1"/>
    </source>
</evidence>
<evidence type="ECO:0000313" key="12">
    <source>
        <dbReference type="Proteomes" id="UP000799441"/>
    </source>
</evidence>
<keyword evidence="12" id="KW-1185">Reference proteome</keyword>
<feature type="region of interest" description="Disordered" evidence="9">
    <location>
        <begin position="1024"/>
        <end position="1052"/>
    </location>
</feature>
<feature type="domain" description="Phosphatase 2A Regulatory Subunit A helical" evidence="10">
    <location>
        <begin position="1"/>
        <end position="297"/>
    </location>
</feature>
<feature type="region of interest" description="Disordered" evidence="9">
    <location>
        <begin position="486"/>
        <end position="505"/>
    </location>
</feature>
<dbReference type="Pfam" id="PF22956">
    <property type="entry name" value="VPS15-like_hel"/>
    <property type="match status" value="1"/>
</dbReference>
<feature type="compositionally biased region" description="Low complexity" evidence="9">
    <location>
        <begin position="491"/>
        <end position="505"/>
    </location>
</feature>
<dbReference type="SUPFAM" id="SSF48371">
    <property type="entry name" value="ARM repeat"/>
    <property type="match status" value="1"/>
</dbReference>
<dbReference type="GO" id="GO:0005770">
    <property type="term" value="C:late endosome"/>
    <property type="evidence" value="ECO:0007669"/>
    <property type="project" value="TreeGrafter"/>
</dbReference>
<comment type="caution">
    <text evidence="11">The sequence shown here is derived from an EMBL/GenBank/DDBJ whole genome shotgun (WGS) entry which is preliminary data.</text>
</comment>
<dbReference type="Gene3D" id="1.25.10.10">
    <property type="entry name" value="Leucine-rich Repeat Variant"/>
    <property type="match status" value="1"/>
</dbReference>
<keyword evidence="6" id="KW-0418">Kinase</keyword>
<dbReference type="InterPro" id="IPR036322">
    <property type="entry name" value="WD40_repeat_dom_sf"/>
</dbReference>
<evidence type="ECO:0000256" key="9">
    <source>
        <dbReference type="SAM" id="MobiDB-lite"/>
    </source>
</evidence>
<dbReference type="SMART" id="SM00320">
    <property type="entry name" value="WD40"/>
    <property type="match status" value="6"/>
</dbReference>
<evidence type="ECO:0000259" key="10">
    <source>
        <dbReference type="Pfam" id="PF22956"/>
    </source>
</evidence>
<organism evidence="11 12">
    <name type="scientific">Polychaeton citri CBS 116435</name>
    <dbReference type="NCBI Taxonomy" id="1314669"/>
    <lineage>
        <taxon>Eukaryota</taxon>
        <taxon>Fungi</taxon>
        <taxon>Dikarya</taxon>
        <taxon>Ascomycota</taxon>
        <taxon>Pezizomycotina</taxon>
        <taxon>Dothideomycetes</taxon>
        <taxon>Dothideomycetidae</taxon>
        <taxon>Capnodiales</taxon>
        <taxon>Capnodiaceae</taxon>
        <taxon>Polychaeton</taxon>
    </lineage>
</organism>
<evidence type="ECO:0000256" key="6">
    <source>
        <dbReference type="ARBA" id="ARBA00022777"/>
    </source>
</evidence>
<feature type="region of interest" description="Disordered" evidence="9">
    <location>
        <begin position="444"/>
        <end position="480"/>
    </location>
</feature>
<protein>
    <recommendedName>
        <fullName evidence="1">non-specific serine/threonine protein kinase</fullName>
        <ecNumber evidence="1">2.7.11.1</ecNumber>
    </recommendedName>
</protein>
<keyword evidence="4" id="KW-0677">Repeat</keyword>
<dbReference type="GO" id="GO:0034271">
    <property type="term" value="C:phosphatidylinositol 3-kinase complex, class III, type I"/>
    <property type="evidence" value="ECO:0007669"/>
    <property type="project" value="TreeGrafter"/>
</dbReference>
<dbReference type="EMBL" id="MU003816">
    <property type="protein sequence ID" value="KAF2719081.1"/>
    <property type="molecule type" value="Genomic_DNA"/>
</dbReference>
<dbReference type="PANTHER" id="PTHR17583">
    <property type="entry name" value="PHOSPHOINOSITIDE 3-KINASE REGULATORY SUBUNIT 4"/>
    <property type="match status" value="1"/>
</dbReference>
<dbReference type="PROSITE" id="PS50082">
    <property type="entry name" value="WD_REPEATS_2"/>
    <property type="match status" value="1"/>
</dbReference>
<dbReference type="AlphaFoldDB" id="A0A9P4Q670"/>
<feature type="compositionally biased region" description="Low complexity" evidence="9">
    <location>
        <begin position="544"/>
        <end position="570"/>
    </location>
</feature>
<dbReference type="Pfam" id="PF00400">
    <property type="entry name" value="WD40"/>
    <property type="match status" value="3"/>
</dbReference>
<dbReference type="GO" id="GO:0071561">
    <property type="term" value="C:nucleus-vacuole junction"/>
    <property type="evidence" value="ECO:0007669"/>
    <property type="project" value="TreeGrafter"/>
</dbReference>
<dbReference type="GO" id="GO:0004674">
    <property type="term" value="F:protein serine/threonine kinase activity"/>
    <property type="evidence" value="ECO:0007669"/>
    <property type="project" value="UniProtKB-KW"/>
</dbReference>
<name>A0A9P4Q670_9PEZI</name>
<keyword evidence="2" id="KW-0723">Serine/threonine-protein kinase</keyword>
<evidence type="ECO:0000256" key="2">
    <source>
        <dbReference type="ARBA" id="ARBA00022527"/>
    </source>
</evidence>
<dbReference type="InterPro" id="IPR011989">
    <property type="entry name" value="ARM-like"/>
</dbReference>
<accession>A0A9P4Q670</accession>
<keyword evidence="8" id="KW-0853">WD repeat</keyword>
<feature type="compositionally biased region" description="Polar residues" evidence="9">
    <location>
        <begin position="448"/>
        <end position="459"/>
    </location>
</feature>
<dbReference type="GO" id="GO:0016236">
    <property type="term" value="P:macroautophagy"/>
    <property type="evidence" value="ECO:0007669"/>
    <property type="project" value="InterPro"/>
</dbReference>
<dbReference type="Gene3D" id="2.130.10.10">
    <property type="entry name" value="YVTN repeat-like/Quinoprotein amine dehydrogenase"/>
    <property type="match status" value="2"/>
</dbReference>
<dbReference type="GO" id="GO:0006623">
    <property type="term" value="P:protein targeting to vacuole"/>
    <property type="evidence" value="ECO:0007669"/>
    <property type="project" value="TreeGrafter"/>
</dbReference>
<keyword evidence="5" id="KW-0547">Nucleotide-binding</keyword>
<evidence type="ECO:0000256" key="4">
    <source>
        <dbReference type="ARBA" id="ARBA00022737"/>
    </source>
</evidence>
<dbReference type="PANTHER" id="PTHR17583:SF0">
    <property type="entry name" value="PHOSPHOINOSITIDE 3-KINASE REGULATORY SUBUNIT 4"/>
    <property type="match status" value="1"/>
</dbReference>
<feature type="repeat" description="WD" evidence="8">
    <location>
        <begin position="641"/>
        <end position="673"/>
    </location>
</feature>
<evidence type="ECO:0000256" key="7">
    <source>
        <dbReference type="ARBA" id="ARBA00022840"/>
    </source>
</evidence>
<evidence type="ECO:0000256" key="5">
    <source>
        <dbReference type="ARBA" id="ARBA00022741"/>
    </source>
</evidence>
<dbReference type="GO" id="GO:0045324">
    <property type="term" value="P:late endosome to vacuole transport"/>
    <property type="evidence" value="ECO:0007669"/>
    <property type="project" value="InterPro"/>
</dbReference>
<dbReference type="GO" id="GO:0034272">
    <property type="term" value="C:phosphatidylinositol 3-kinase complex, class III, type II"/>
    <property type="evidence" value="ECO:0007669"/>
    <property type="project" value="TreeGrafter"/>
</dbReference>
<dbReference type="Proteomes" id="UP000799441">
    <property type="component" value="Unassembled WGS sequence"/>
</dbReference>